<evidence type="ECO:0000256" key="5">
    <source>
        <dbReference type="ARBA" id="ARBA00023136"/>
    </source>
</evidence>
<dbReference type="Proteomes" id="UP000317730">
    <property type="component" value="Unassembled WGS sequence"/>
</dbReference>
<keyword evidence="2" id="KW-1003">Cell membrane</keyword>
<sequence>MVQAFFILLFFQFLGTALQDCFHLSVPGAVIGMFMLAACLIGRKQFFKIRLAKAGRTALLAEQDGIPQDLARVARSLIGALGLLFVPAGAGIAGQFTLLRANAWPVCVALVGSTLLGLVVTALVMQAMTRGHAPAENLPDNGGQVL</sequence>
<evidence type="ECO:0000256" key="1">
    <source>
        <dbReference type="ARBA" id="ARBA00004651"/>
    </source>
</evidence>
<evidence type="ECO:0000256" key="3">
    <source>
        <dbReference type="ARBA" id="ARBA00022692"/>
    </source>
</evidence>
<comment type="caution">
    <text evidence="7">The sequence shown here is derived from an EMBL/GenBank/DDBJ whole genome shotgun (WGS) entry which is preliminary data.</text>
</comment>
<evidence type="ECO:0000313" key="8">
    <source>
        <dbReference type="Proteomes" id="UP000317730"/>
    </source>
</evidence>
<keyword evidence="4 6" id="KW-1133">Transmembrane helix</keyword>
<gene>
    <name evidence="7" type="ORF">APE01nite_18790</name>
</gene>
<feature type="transmembrane region" description="Helical" evidence="6">
    <location>
        <begin position="103"/>
        <end position="124"/>
    </location>
</feature>
<keyword evidence="7" id="KW-0378">Hydrolase</keyword>
<accession>A0A4Y3TW54</accession>
<evidence type="ECO:0000313" key="7">
    <source>
        <dbReference type="EMBL" id="GEB86082.1"/>
    </source>
</evidence>
<dbReference type="PANTHER" id="PTHR33931">
    <property type="entry name" value="HOLIN-LIKE PROTEIN CIDA-RELATED"/>
    <property type="match status" value="1"/>
</dbReference>
<dbReference type="OrthoDB" id="385012at2"/>
<evidence type="ECO:0000256" key="2">
    <source>
        <dbReference type="ARBA" id="ARBA00022475"/>
    </source>
</evidence>
<reference evidence="7 8" key="1">
    <citation type="submission" date="2019-06" db="EMBL/GenBank/DDBJ databases">
        <title>Whole genome shotgun sequence of Acetobacter peroxydans NBRC 13755.</title>
        <authorList>
            <person name="Hosoyama A."/>
            <person name="Uohara A."/>
            <person name="Ohji S."/>
            <person name="Ichikawa N."/>
        </authorList>
    </citation>
    <scope>NUCLEOTIDE SEQUENCE [LARGE SCALE GENOMIC DNA]</scope>
    <source>
        <strain evidence="7 8">NBRC 13755</strain>
    </source>
</reference>
<feature type="transmembrane region" description="Helical" evidence="6">
    <location>
        <begin position="29"/>
        <end position="46"/>
    </location>
</feature>
<dbReference type="EMBL" id="BJMV01000009">
    <property type="protein sequence ID" value="GEB86082.1"/>
    <property type="molecule type" value="Genomic_DNA"/>
</dbReference>
<organism evidence="7 8">
    <name type="scientific">Acetobacter peroxydans</name>
    <dbReference type="NCBI Taxonomy" id="104098"/>
    <lineage>
        <taxon>Bacteria</taxon>
        <taxon>Pseudomonadati</taxon>
        <taxon>Pseudomonadota</taxon>
        <taxon>Alphaproteobacteria</taxon>
        <taxon>Acetobacterales</taxon>
        <taxon>Acetobacteraceae</taxon>
        <taxon>Acetobacter</taxon>
    </lineage>
</organism>
<evidence type="ECO:0000256" key="4">
    <source>
        <dbReference type="ARBA" id="ARBA00022989"/>
    </source>
</evidence>
<comment type="subcellular location">
    <subcellularLocation>
        <location evidence="1">Cell membrane</location>
        <topology evidence="1">Multi-pass membrane protein</topology>
    </subcellularLocation>
</comment>
<dbReference type="RefSeq" id="WP_141376867.1">
    <property type="nucleotide sequence ID" value="NZ_BAPL01000032.1"/>
</dbReference>
<keyword evidence="8" id="KW-1185">Reference proteome</keyword>
<dbReference type="InterPro" id="IPR005538">
    <property type="entry name" value="LrgA/CidA"/>
</dbReference>
<dbReference type="GO" id="GO:0016787">
    <property type="term" value="F:hydrolase activity"/>
    <property type="evidence" value="ECO:0007669"/>
    <property type="project" value="UniProtKB-KW"/>
</dbReference>
<keyword evidence="3 6" id="KW-0812">Transmembrane</keyword>
<protein>
    <submittedName>
        <fullName evidence="7">Murein hydrolase transporter LrgA</fullName>
    </submittedName>
</protein>
<dbReference type="GO" id="GO:0005886">
    <property type="term" value="C:plasma membrane"/>
    <property type="evidence" value="ECO:0007669"/>
    <property type="project" value="UniProtKB-SubCell"/>
</dbReference>
<name>A0A4Y3TW54_9PROT</name>
<evidence type="ECO:0000256" key="6">
    <source>
        <dbReference type="SAM" id="Phobius"/>
    </source>
</evidence>
<dbReference type="AlphaFoldDB" id="A0A4Y3TW54"/>
<proteinExistence type="predicted"/>
<feature type="transmembrane region" description="Helical" evidence="6">
    <location>
        <begin position="77"/>
        <end position="97"/>
    </location>
</feature>
<dbReference type="Pfam" id="PF03788">
    <property type="entry name" value="LrgA"/>
    <property type="match status" value="1"/>
</dbReference>
<dbReference type="PANTHER" id="PTHR33931:SF2">
    <property type="entry name" value="HOLIN-LIKE PROTEIN CIDA"/>
    <property type="match status" value="1"/>
</dbReference>
<keyword evidence="5 6" id="KW-0472">Membrane</keyword>